<dbReference type="Proteomes" id="UP001152599">
    <property type="component" value="Unassembled WGS sequence"/>
</dbReference>
<proteinExistence type="predicted"/>
<comment type="caution">
    <text evidence="1">The sequence shown here is derived from an EMBL/GenBank/DDBJ whole genome shotgun (WGS) entry which is preliminary data.</text>
</comment>
<gene>
    <name evidence="1" type="ORF">NMK71_06270</name>
</gene>
<dbReference type="EMBL" id="JANCMU010000002">
    <property type="protein sequence ID" value="MDG4946013.1"/>
    <property type="molecule type" value="Genomic_DNA"/>
</dbReference>
<keyword evidence="1" id="KW-0378">Hydrolase</keyword>
<keyword evidence="2" id="KW-1185">Reference proteome</keyword>
<name>A0A9X4MW83_9FLAO</name>
<dbReference type="RefSeq" id="WP_304420523.1">
    <property type="nucleotide sequence ID" value="NZ_JANCMU010000002.1"/>
</dbReference>
<sequence length="164" mass="19129">MNKVLYLHGLNSTLHQDRREVLEKYELEIFAPQVDYEGNPNALQELLDSYEVDMVVGSSAGGLGGYYFSGVKQLPALLFNPALPFRHYMKYIPDLPPRTKFLQIVLGARDEDVPPQKSFDFLTREFDKEVPMEIHWQNRLEHRIPIDVFEQELIYFLNKLKSTP</sequence>
<dbReference type="SUPFAM" id="SSF53474">
    <property type="entry name" value="alpha/beta-Hydrolases"/>
    <property type="match status" value="1"/>
</dbReference>
<reference evidence="1" key="1">
    <citation type="submission" date="2022-07" db="EMBL/GenBank/DDBJ databases">
        <title>Description and genome-wide analysis of Profundicola chukchiensis gen. nov., sp. nov., marine bacteria isolated from bottom sediments of the Chukchi Sea.</title>
        <authorList>
            <person name="Romanenko L."/>
            <person name="Otstavnykh N."/>
            <person name="Kurilenko V."/>
            <person name="Eremeev V."/>
            <person name="Velansky P."/>
            <person name="Mikhailov V."/>
            <person name="Isaeva M."/>
        </authorList>
    </citation>
    <scope>NUCLEOTIDE SEQUENCE</scope>
    <source>
        <strain evidence="1">KMM 9713</strain>
    </source>
</reference>
<organism evidence="1 2">
    <name type="scientific">Profundicola chukchiensis</name>
    <dbReference type="NCBI Taxonomy" id="2961959"/>
    <lineage>
        <taxon>Bacteria</taxon>
        <taxon>Pseudomonadati</taxon>
        <taxon>Bacteroidota</taxon>
        <taxon>Flavobacteriia</taxon>
        <taxon>Flavobacteriales</taxon>
        <taxon>Weeksellaceae</taxon>
        <taxon>Profundicola</taxon>
    </lineage>
</organism>
<protein>
    <submittedName>
        <fullName evidence="1">Alpha/beta hydrolase</fullName>
    </submittedName>
</protein>
<evidence type="ECO:0000313" key="2">
    <source>
        <dbReference type="Proteomes" id="UP001152599"/>
    </source>
</evidence>
<dbReference type="AlphaFoldDB" id="A0A9X4MW83"/>
<evidence type="ECO:0000313" key="1">
    <source>
        <dbReference type="EMBL" id="MDG4946013.1"/>
    </source>
</evidence>
<dbReference type="InterPro" id="IPR029058">
    <property type="entry name" value="AB_hydrolase_fold"/>
</dbReference>
<accession>A0A9X4MW83</accession>
<dbReference type="Gene3D" id="3.40.50.1820">
    <property type="entry name" value="alpha/beta hydrolase"/>
    <property type="match status" value="1"/>
</dbReference>
<dbReference type="GO" id="GO:0016787">
    <property type="term" value="F:hydrolase activity"/>
    <property type="evidence" value="ECO:0007669"/>
    <property type="project" value="UniProtKB-KW"/>
</dbReference>